<dbReference type="Pfam" id="PF21906">
    <property type="entry name" value="WHD_NrtR"/>
    <property type="match status" value="1"/>
</dbReference>
<reference evidence="2" key="1">
    <citation type="journal article" date="2023" name="Comput. Struct. Biotechnol. J.">
        <title>Discovery of a novel marine Bacteroidetes with a rich repertoire of carbohydrate-active enzymes.</title>
        <authorList>
            <person name="Chen B."/>
            <person name="Liu G."/>
            <person name="Chen Q."/>
            <person name="Wang H."/>
            <person name="Liu L."/>
            <person name="Tang K."/>
        </authorList>
    </citation>
    <scope>NUCLEOTIDE SEQUENCE</scope>
    <source>
        <strain evidence="2">TK19036</strain>
    </source>
</reference>
<dbReference type="AlphaFoldDB" id="A0AA49GK75"/>
<dbReference type="InterPro" id="IPR015797">
    <property type="entry name" value="NUDIX_hydrolase-like_dom_sf"/>
</dbReference>
<feature type="domain" description="Nudix hydrolase" evidence="1">
    <location>
        <begin position="10"/>
        <end position="143"/>
    </location>
</feature>
<sequence length="231" mass="26706">MSEMLYAHHARHLVAVDCIIFGFEEDRLKLLLIQRDFPPEKGMWSLMGGFVGMKEGVDEAAQRVLTTLTGLHDVYLEQVATFGGVRRDTAARVISVAYYALINIHEHDESLSQEHGAAWFDVHELPALIFDHQEMVEQAKSRLKRQATTQPVGFALLPDKFTLPQLQKLYEAILDEPIDKRNFQKRIHAMNLLVKLNEKQKGYSKRGAYFYRFDPERYDRLRAEGLTFLLK</sequence>
<dbReference type="SUPFAM" id="SSF55811">
    <property type="entry name" value="Nudix"/>
    <property type="match status" value="1"/>
</dbReference>
<dbReference type="Pfam" id="PF00293">
    <property type="entry name" value="NUDIX"/>
    <property type="match status" value="1"/>
</dbReference>
<dbReference type="SUPFAM" id="SSF46785">
    <property type="entry name" value="Winged helix' DNA-binding domain"/>
    <property type="match status" value="1"/>
</dbReference>
<evidence type="ECO:0000313" key="2">
    <source>
        <dbReference type="EMBL" id="WKN35762.1"/>
    </source>
</evidence>
<dbReference type="PANTHER" id="PTHR43736:SF4">
    <property type="entry name" value="SLR1690 PROTEIN"/>
    <property type="match status" value="1"/>
</dbReference>
<dbReference type="InterPro" id="IPR054105">
    <property type="entry name" value="WHD_NrtR"/>
</dbReference>
<accession>A0AA49GK75</accession>
<gene>
    <name evidence="2" type="ORF">K4G66_25675</name>
</gene>
<organism evidence="2">
    <name type="scientific">Roseihalotalea indica</name>
    <dbReference type="NCBI Taxonomy" id="2867963"/>
    <lineage>
        <taxon>Bacteria</taxon>
        <taxon>Pseudomonadati</taxon>
        <taxon>Bacteroidota</taxon>
        <taxon>Cytophagia</taxon>
        <taxon>Cytophagales</taxon>
        <taxon>Catalimonadaceae</taxon>
        <taxon>Roseihalotalea</taxon>
    </lineage>
</organism>
<dbReference type="PANTHER" id="PTHR43736">
    <property type="entry name" value="ADP-RIBOSE PYROPHOSPHATASE"/>
    <property type="match status" value="1"/>
</dbReference>
<protein>
    <submittedName>
        <fullName evidence="2">NUDIX domain-containing protein</fullName>
    </submittedName>
</protein>
<dbReference type="Gene3D" id="1.10.10.10">
    <property type="entry name" value="Winged helix-like DNA-binding domain superfamily/Winged helix DNA-binding domain"/>
    <property type="match status" value="1"/>
</dbReference>
<dbReference type="CDD" id="cd18873">
    <property type="entry name" value="NUDIX_NadM_like"/>
    <property type="match status" value="1"/>
</dbReference>
<dbReference type="PROSITE" id="PS51462">
    <property type="entry name" value="NUDIX"/>
    <property type="match status" value="1"/>
</dbReference>
<dbReference type="Gene3D" id="3.90.79.10">
    <property type="entry name" value="Nucleoside Triphosphate Pyrophosphohydrolase"/>
    <property type="match status" value="1"/>
</dbReference>
<reference evidence="2" key="2">
    <citation type="journal article" date="2024" name="Antonie Van Leeuwenhoek">
        <title>Roseihalotalea indica gen. nov., sp. nov., a halophilic Bacteroidetes from mesopelagic Southwest Indian Ocean with higher carbohydrate metabolic potential.</title>
        <authorList>
            <person name="Chen B."/>
            <person name="Zhang M."/>
            <person name="Lin D."/>
            <person name="Ye J."/>
            <person name="Tang K."/>
        </authorList>
    </citation>
    <scope>NUCLEOTIDE SEQUENCE</scope>
    <source>
        <strain evidence="2">TK19036</strain>
    </source>
</reference>
<proteinExistence type="predicted"/>
<name>A0AA49GK75_9BACT</name>
<dbReference type="InterPro" id="IPR000086">
    <property type="entry name" value="NUDIX_hydrolase_dom"/>
</dbReference>
<dbReference type="InterPro" id="IPR036388">
    <property type="entry name" value="WH-like_DNA-bd_sf"/>
</dbReference>
<dbReference type="EMBL" id="CP120682">
    <property type="protein sequence ID" value="WKN35762.1"/>
    <property type="molecule type" value="Genomic_DNA"/>
</dbReference>
<evidence type="ECO:0000259" key="1">
    <source>
        <dbReference type="PROSITE" id="PS51462"/>
    </source>
</evidence>
<dbReference type="InterPro" id="IPR036390">
    <property type="entry name" value="WH_DNA-bd_sf"/>
</dbReference>